<dbReference type="InterPro" id="IPR028974">
    <property type="entry name" value="TSP_type-3_rpt"/>
</dbReference>
<organism evidence="6">
    <name type="scientific">marine metagenome</name>
    <dbReference type="NCBI Taxonomy" id="408172"/>
    <lineage>
        <taxon>unclassified sequences</taxon>
        <taxon>metagenomes</taxon>
        <taxon>ecological metagenomes</taxon>
    </lineage>
</organism>
<evidence type="ECO:0008006" key="7">
    <source>
        <dbReference type="Google" id="ProtNLM"/>
    </source>
</evidence>
<proteinExistence type="predicted"/>
<feature type="domain" description="PA" evidence="4">
    <location>
        <begin position="290"/>
        <end position="378"/>
    </location>
</feature>
<dbReference type="InterPro" id="IPR003137">
    <property type="entry name" value="PA_domain"/>
</dbReference>
<keyword evidence="2" id="KW-0325">Glycoprotein</keyword>
<evidence type="ECO:0000256" key="2">
    <source>
        <dbReference type="ARBA" id="ARBA00023180"/>
    </source>
</evidence>
<dbReference type="GO" id="GO:0005509">
    <property type="term" value="F:calcium ion binding"/>
    <property type="evidence" value="ECO:0007669"/>
    <property type="project" value="InterPro"/>
</dbReference>
<dbReference type="SUPFAM" id="SSF103647">
    <property type="entry name" value="TSP type-3 repeat"/>
    <property type="match status" value="1"/>
</dbReference>
<keyword evidence="1" id="KW-0732">Signal</keyword>
<dbReference type="PANTHER" id="PTHR22702">
    <property type="entry name" value="PROTEASE-ASSOCIATED DOMAIN-CONTAINING PROTEIN"/>
    <property type="match status" value="1"/>
</dbReference>
<dbReference type="Pfam" id="PF18962">
    <property type="entry name" value="Por_Secre_tail"/>
    <property type="match status" value="1"/>
</dbReference>
<sequence length="1418" mass="154455">MKNKNLIYLIISSIFLLILSVNFDSLSINYKRSVHKENLENSPFKETYNLSKEERRKIELPPNKYSEKMWELSMNPMEGKPNPEKLFELQYELRKNRFNSKKSPLVPGESSEMKWKERGPGNVGGRTKGLMFDPNDTSSETVFAGGVSGGLFKNTNISSQSSTWEHITKGIPDNIPVSSITYDPNDTKIFYVGTGESYTGAEALGNGLWKSSDGGNTWSNAFGGKSDSEVTYISPGNFVKVTVPSGLGPYTYVGASFGPSLTKNPIVHDLILADDGSTDGDDSDGIGGTTSDACQALTAANAAAMNGNIALIERGDCPFIQKVKTAQDAGAKAVIVVNRDDGSKTDWTSAPIVMGGTEGANDIQIPSLMISTQDGAKLKNALKNSTVTVSLSEEYSTAKGTTVVPGIFYINDVVVRNNNGNSEVYIATGTSTHRDAASHIFGPDDYGIWKSLDAGSTWTKVPAYIEGSTTLYQPIDLEISPSTNKLWMSTTYNFRGGGSGNILVANDQGTSFTKKHTIENGRRTEIEIAGNGDIYALASVNVEATPVQIFKSTNEFSSAPTEITLPNDADTNIDANDFTRGQSFYDLLIESDPNNTNTIFAGGIDLFKSTTGAVSTGSTNPWNQLTHWYNGFGQPYAHADQHGAAFSPIDSSKKVFGNDGGVYYSISESGGSETLSSRNNNFITSQFYTIAVAPSEMFKDITKQVAGKDRSTRLDSSLTISGMTDVFVGGLQDNGTQLLANKTGSISQGHDVSGGDGAASMFSQNLEKPYFITNYVYNRYVDAYDFKSNQLFQINSESTQYGDFINVQALDSKLGVIYSNYRNNGNYEIAAYVGWDDFKTADLQTNATKLMLSNSQMFSNVSALTVSPFGTDTSTLMVGLENGYVLKVENANTNSPTWTNLTGGAFLGSVSDIEFGANENEIFVTFHNYAVKNVFYSSDAGETWVNKEGDLPDLPVRCILQNPIVSNEVIIGTDLGVWYTKNFKDASPNWSQGFNGMSDVRVTDMDMRDDYVVFASTYGRGVYSSYFDSDIPMLRLTSTESKIKIDQGGTGSFKVKYKIFKNYNEETEFSITGLPTGSTVKYTPSQKISINQDGELSIELTISDNAVPKTYPLVIKGTNSGSSKIEETGISLIVLSNDYDNDGIKNKDDNCPNTPNPLQEDFDNDDIGDVCDPYPIPVDTLKIEYTDETCRNSNDGTIKVTIKGDLGFSFTVAVTGGPTDFSHTPESISGSDWSLTGLKAGLYKVCLTTTAFPNMKQCFDANVEQPQDLAVLSGVSRENRRVSLDMSGGTKYNILLNGNLITTYDDNIDLSLSPGINTIRVTANKECQGVYEEIIFISEDILLSPNPANASSKLWVGGFDDNVNITLFDITGRVIWTRNDKVPYSRSLDVPFNNVKSGLYILKVDSETIKKSIKVIRE</sequence>
<evidence type="ECO:0000259" key="4">
    <source>
        <dbReference type="Pfam" id="PF02225"/>
    </source>
</evidence>
<dbReference type="PANTHER" id="PTHR22702:SF1">
    <property type="entry name" value="PROTEASE-ASSOCIATED DOMAIN-CONTAINING PROTEIN 1"/>
    <property type="match status" value="1"/>
</dbReference>
<protein>
    <recommendedName>
        <fullName evidence="7">PA domain-containing protein</fullName>
    </recommendedName>
</protein>
<dbReference type="Gene3D" id="4.10.1080.10">
    <property type="entry name" value="TSP type-3 repeat"/>
    <property type="match status" value="1"/>
</dbReference>
<name>A0A381R325_9ZZZZ</name>
<dbReference type="InterPro" id="IPR026444">
    <property type="entry name" value="Secre_tail"/>
</dbReference>
<dbReference type="NCBIfam" id="TIGR04183">
    <property type="entry name" value="Por_Secre_tail"/>
    <property type="match status" value="1"/>
</dbReference>
<evidence type="ECO:0000256" key="3">
    <source>
        <dbReference type="SAM" id="MobiDB-lite"/>
    </source>
</evidence>
<evidence type="ECO:0000313" key="6">
    <source>
        <dbReference type="EMBL" id="SUZ86092.1"/>
    </source>
</evidence>
<dbReference type="CDD" id="cd04818">
    <property type="entry name" value="PA_subtilisin_1"/>
    <property type="match status" value="1"/>
</dbReference>
<dbReference type="Pfam" id="PF02225">
    <property type="entry name" value="PA"/>
    <property type="match status" value="1"/>
</dbReference>
<gene>
    <name evidence="6" type="ORF">METZ01_LOCUS38946</name>
</gene>
<feature type="region of interest" description="Disordered" evidence="3">
    <location>
        <begin position="100"/>
        <end position="135"/>
    </location>
</feature>
<evidence type="ECO:0000256" key="1">
    <source>
        <dbReference type="ARBA" id="ARBA00022729"/>
    </source>
</evidence>
<dbReference type="EMBL" id="UINC01001664">
    <property type="protein sequence ID" value="SUZ86092.1"/>
    <property type="molecule type" value="Genomic_DNA"/>
</dbReference>
<dbReference type="SUPFAM" id="SSF52025">
    <property type="entry name" value="PA domain"/>
    <property type="match status" value="1"/>
</dbReference>
<accession>A0A381R325</accession>
<dbReference type="InterPro" id="IPR015943">
    <property type="entry name" value="WD40/YVTN_repeat-like_dom_sf"/>
</dbReference>
<feature type="domain" description="Secretion system C-terminal sorting" evidence="5">
    <location>
        <begin position="1345"/>
        <end position="1415"/>
    </location>
</feature>
<reference evidence="6" key="1">
    <citation type="submission" date="2018-05" db="EMBL/GenBank/DDBJ databases">
        <authorList>
            <person name="Lanie J.A."/>
            <person name="Ng W.-L."/>
            <person name="Kazmierczak K.M."/>
            <person name="Andrzejewski T.M."/>
            <person name="Davidsen T.M."/>
            <person name="Wayne K.J."/>
            <person name="Tettelin H."/>
            <person name="Glass J.I."/>
            <person name="Rusch D."/>
            <person name="Podicherti R."/>
            <person name="Tsui H.-C.T."/>
            <person name="Winkler M.E."/>
        </authorList>
    </citation>
    <scope>NUCLEOTIDE SEQUENCE</scope>
</reference>
<dbReference type="Gene3D" id="2.130.10.10">
    <property type="entry name" value="YVTN repeat-like/Quinoprotein amine dehydrogenase"/>
    <property type="match status" value="3"/>
</dbReference>
<dbReference type="Gene3D" id="3.50.30.30">
    <property type="match status" value="1"/>
</dbReference>
<dbReference type="SUPFAM" id="SSF110296">
    <property type="entry name" value="Oligoxyloglucan reducing end-specific cellobiohydrolase"/>
    <property type="match status" value="2"/>
</dbReference>
<evidence type="ECO:0000259" key="5">
    <source>
        <dbReference type="Pfam" id="PF18962"/>
    </source>
</evidence>
<dbReference type="InterPro" id="IPR046450">
    <property type="entry name" value="PA_dom_sf"/>
</dbReference>